<protein>
    <submittedName>
        <fullName evidence="2">Uncharacterized protein</fullName>
    </submittedName>
</protein>
<name>A0ABR3HUP4_LOXSC</name>
<comment type="caution">
    <text evidence="2">The sequence shown here is derived from an EMBL/GenBank/DDBJ whole genome shotgun (WGS) entry which is preliminary data.</text>
</comment>
<dbReference type="EMBL" id="JBEUOH010000013">
    <property type="protein sequence ID" value="KAL0880273.1"/>
    <property type="molecule type" value="Genomic_DNA"/>
</dbReference>
<dbReference type="PANTHER" id="PTHR47331:SF5">
    <property type="entry name" value="RIBONUCLEASE H"/>
    <property type="match status" value="1"/>
</dbReference>
<evidence type="ECO:0000313" key="3">
    <source>
        <dbReference type="Proteomes" id="UP001549920"/>
    </source>
</evidence>
<evidence type="ECO:0000313" key="2">
    <source>
        <dbReference type="EMBL" id="KAL0880273.1"/>
    </source>
</evidence>
<feature type="region of interest" description="Disordered" evidence="1">
    <location>
        <begin position="394"/>
        <end position="416"/>
    </location>
</feature>
<dbReference type="InterPro" id="IPR005312">
    <property type="entry name" value="DUF1759"/>
</dbReference>
<reference evidence="2 3" key="1">
    <citation type="submission" date="2024-06" db="EMBL/GenBank/DDBJ databases">
        <title>A chromosome-level genome assembly of beet webworm, Loxostege sticticalis.</title>
        <authorList>
            <person name="Zhang Y."/>
        </authorList>
    </citation>
    <scope>NUCLEOTIDE SEQUENCE [LARGE SCALE GENOMIC DNA]</scope>
    <source>
        <strain evidence="2">AQ026</strain>
        <tissue evidence="2">Whole body</tissue>
    </source>
</reference>
<keyword evidence="3" id="KW-1185">Reference proteome</keyword>
<proteinExistence type="predicted"/>
<accession>A0ABR3HUP4</accession>
<evidence type="ECO:0000256" key="1">
    <source>
        <dbReference type="SAM" id="MobiDB-lite"/>
    </source>
</evidence>
<dbReference type="Pfam" id="PF03564">
    <property type="entry name" value="DUF1759"/>
    <property type="match status" value="1"/>
</dbReference>
<gene>
    <name evidence="2" type="ORF">ABMA27_002730</name>
</gene>
<organism evidence="2 3">
    <name type="scientific">Loxostege sticticalis</name>
    <name type="common">Beet webworm moth</name>
    <dbReference type="NCBI Taxonomy" id="481309"/>
    <lineage>
        <taxon>Eukaryota</taxon>
        <taxon>Metazoa</taxon>
        <taxon>Ecdysozoa</taxon>
        <taxon>Arthropoda</taxon>
        <taxon>Hexapoda</taxon>
        <taxon>Insecta</taxon>
        <taxon>Pterygota</taxon>
        <taxon>Neoptera</taxon>
        <taxon>Endopterygota</taxon>
        <taxon>Lepidoptera</taxon>
        <taxon>Glossata</taxon>
        <taxon>Ditrysia</taxon>
        <taxon>Pyraloidea</taxon>
        <taxon>Crambidae</taxon>
        <taxon>Pyraustinae</taxon>
        <taxon>Loxostege</taxon>
    </lineage>
</organism>
<sequence length="430" mass="49251">MESLINYQETLYSRLVKAKTNFKKSPKDRITALYVEGKLEILEEIWSEFLSGHKHLMQTITSQQIEETKSNYFKGEVFDEAEEVYFEYKLELKTILSTFNTQSNAKSTTDSSNKNNNASKKSVSVKLPKVNIPVFSGKYSEWSTFRDLFSSLIHTNTDLDNVQKLLYLKGYVTGEAEQLLCWKLLEERYDNKRYISHHLIKRLLSQKNITHESASSLKELMYTTNDCLAALSNIGINTDSWDIIIIHILTLKLDPESRRQWEFNATDCNSSDELPTYKQFQEFITKRYRAIEFLDSRSNAVNRSTPLNKTKSMHIANVKCPVCSEEHKLNFCKKFCSESVESRRNFVQTNNICFCCLGSNHPARNCLSNGKCRICKKKHHALLHPTSNCTVEGQVGNKQKNTSNNQEPSSSVGNAEPVVSCFYPTAKEGG</sequence>
<dbReference type="Proteomes" id="UP001549920">
    <property type="component" value="Unassembled WGS sequence"/>
</dbReference>
<dbReference type="PANTHER" id="PTHR47331">
    <property type="entry name" value="PHD-TYPE DOMAIN-CONTAINING PROTEIN"/>
    <property type="match status" value="1"/>
</dbReference>
<feature type="compositionally biased region" description="Polar residues" evidence="1">
    <location>
        <begin position="394"/>
        <end position="413"/>
    </location>
</feature>